<keyword evidence="5 6" id="KW-0949">S-adenosyl-L-methionine</keyword>
<dbReference type="EMBL" id="AJGV01000216">
    <property type="protein sequence ID" value="EJJ02522.1"/>
    <property type="molecule type" value="Genomic_DNA"/>
</dbReference>
<organism evidence="7">
    <name type="scientific">Streptomyces auratus AGR0001</name>
    <dbReference type="NCBI Taxonomy" id="1160718"/>
    <lineage>
        <taxon>Bacteria</taxon>
        <taxon>Bacillati</taxon>
        <taxon>Actinomycetota</taxon>
        <taxon>Actinomycetes</taxon>
        <taxon>Kitasatosporales</taxon>
        <taxon>Streptomycetaceae</taxon>
        <taxon>Streptomyces</taxon>
    </lineage>
</organism>
<evidence type="ECO:0000256" key="1">
    <source>
        <dbReference type="ARBA" id="ARBA00003907"/>
    </source>
</evidence>
<reference evidence="8" key="2">
    <citation type="submission" date="2021-04" db="EMBL/GenBank/DDBJ databases">
        <authorList>
            <person name="Wen M.-L."/>
            <person name="Han X.-L."/>
            <person name="Xiong J."/>
        </authorList>
    </citation>
    <scope>NUCLEOTIDE SEQUENCE</scope>
    <source>
        <strain evidence="8">AGR0001</strain>
    </source>
</reference>
<dbReference type="EC" id="2.1.1.-" evidence="6"/>
<dbReference type="EMBL" id="CP072931">
    <property type="protein sequence ID" value="QTZ95673.1"/>
    <property type="molecule type" value="Genomic_DNA"/>
</dbReference>
<dbReference type="eggNOG" id="COG3315">
    <property type="taxonomic scope" value="Bacteria"/>
</dbReference>
<dbReference type="PANTHER" id="PTHR43619:SF2">
    <property type="entry name" value="S-ADENOSYL-L-METHIONINE-DEPENDENT METHYLTRANSFERASES SUPERFAMILY PROTEIN"/>
    <property type="match status" value="1"/>
</dbReference>
<evidence type="ECO:0000256" key="6">
    <source>
        <dbReference type="RuleBase" id="RU362030"/>
    </source>
</evidence>
<dbReference type="GO" id="GO:0032259">
    <property type="term" value="P:methylation"/>
    <property type="evidence" value="ECO:0007669"/>
    <property type="project" value="UniProtKB-KW"/>
</dbReference>
<evidence type="ECO:0000256" key="2">
    <source>
        <dbReference type="ARBA" id="ARBA00008138"/>
    </source>
</evidence>
<evidence type="ECO:0000313" key="8">
    <source>
        <dbReference type="EMBL" id="QTZ95673.1"/>
    </source>
</evidence>
<dbReference type="KEGG" id="sauh:SU9_032960"/>
<dbReference type="GO" id="GO:0008168">
    <property type="term" value="F:methyltransferase activity"/>
    <property type="evidence" value="ECO:0007669"/>
    <property type="project" value="UniProtKB-UniRule"/>
</dbReference>
<gene>
    <name evidence="8" type="ORF">SU9_032960</name>
    <name evidence="7" type="ORF">SU9_33533</name>
</gene>
<name>J1RVG7_9ACTN</name>
<dbReference type="InterPro" id="IPR011610">
    <property type="entry name" value="SAM_mthyl_Trfase_ML2640-like"/>
</dbReference>
<dbReference type="Gene3D" id="3.40.50.150">
    <property type="entry name" value="Vaccinia Virus protein VP39"/>
    <property type="match status" value="1"/>
</dbReference>
<evidence type="ECO:0000313" key="7">
    <source>
        <dbReference type="EMBL" id="EJJ02522.1"/>
    </source>
</evidence>
<keyword evidence="4 7" id="KW-0808">Transferase</keyword>
<dbReference type="InterPro" id="IPR007213">
    <property type="entry name" value="Ppm1/Ppm2/Tcmp"/>
</dbReference>
<evidence type="ECO:0000256" key="4">
    <source>
        <dbReference type="ARBA" id="ARBA00022679"/>
    </source>
</evidence>
<dbReference type="InterPro" id="IPR029063">
    <property type="entry name" value="SAM-dependent_MTases_sf"/>
</dbReference>
<dbReference type="PATRIC" id="fig|1160718.3.peg.6788"/>
<evidence type="ECO:0000256" key="5">
    <source>
        <dbReference type="ARBA" id="ARBA00022691"/>
    </source>
</evidence>
<dbReference type="Pfam" id="PF04072">
    <property type="entry name" value="LCM"/>
    <property type="match status" value="1"/>
</dbReference>
<evidence type="ECO:0000313" key="9">
    <source>
        <dbReference type="Proteomes" id="UP000009036"/>
    </source>
</evidence>
<keyword evidence="3 6" id="KW-0489">Methyltransferase</keyword>
<dbReference type="NCBIfam" id="TIGR00027">
    <property type="entry name" value="mthyl_TIGR00027"/>
    <property type="match status" value="1"/>
</dbReference>
<dbReference type="Proteomes" id="UP000009036">
    <property type="component" value="Chromosome"/>
</dbReference>
<proteinExistence type="inferred from homology"/>
<reference evidence="7" key="1">
    <citation type="journal article" date="2012" name="J. Bacteriol.">
        <title>Genome Sequence of Streptomyces auratus Strain AGR0001, a Phoslactomycin-Producing Actinomycete.</title>
        <authorList>
            <person name="Han X."/>
            <person name="Li M."/>
            <person name="Ding Z."/>
            <person name="Zhao J."/>
            <person name="Ji K."/>
            <person name="Wen M."/>
            <person name="Lu T."/>
        </authorList>
    </citation>
    <scope>NUCLEOTIDE SEQUENCE [LARGE SCALE GENOMIC DNA]</scope>
    <source>
        <strain evidence="7">AGR0001</strain>
    </source>
</reference>
<dbReference type="PANTHER" id="PTHR43619">
    <property type="entry name" value="S-ADENOSYL-L-METHIONINE-DEPENDENT METHYLTRANSFERASE YKTD-RELATED"/>
    <property type="match status" value="1"/>
</dbReference>
<protein>
    <recommendedName>
        <fullName evidence="6">S-adenosyl-L-methionine-dependent methyltransferase</fullName>
        <ecNumber evidence="6">2.1.1.-</ecNumber>
    </recommendedName>
</protein>
<dbReference type="HOGENOM" id="CLU_056160_2_1_11"/>
<keyword evidence="9" id="KW-1185">Reference proteome</keyword>
<dbReference type="SUPFAM" id="SSF53335">
    <property type="entry name" value="S-adenosyl-L-methionine-dependent methyltransferases"/>
    <property type="match status" value="1"/>
</dbReference>
<dbReference type="OrthoDB" id="9806164at2"/>
<dbReference type="RefSeq" id="WP_006608208.1">
    <property type="nucleotide sequence ID" value="NZ_CP072931.1"/>
</dbReference>
<comment type="similarity">
    <text evidence="2 6">Belongs to the UPF0677 family.</text>
</comment>
<comment type="function">
    <text evidence="1 6">Exhibits S-adenosyl-L-methionine-dependent methyltransferase activity.</text>
</comment>
<sequence>MTDGHKRLAGVGSTALVVAIARAAESDRPDRLFEDSLARRFLDAASVDQQAIWTTGQGELFAEAMGDYFALRTRYFDDYFRQACAAGCRQVVVLAAGLDTRAFRLDWPAGVRLFELDQPEVLAFKEDVLQGEVPCCTREVLAADLREDWPSQLVKRGFRADEPTAWLVEGVLVYLTERDADHLLDRISTLSAPGSHLSVEHVTRSMVNTDQAAEAAAAAPEGVMNLLSSLWKNEMTRPPADWLAAHGWSAEEEPLTHLAQRHSRPVPPAFDPALPGTGRVGLLTAVRSS</sequence>
<dbReference type="AlphaFoldDB" id="J1RVG7"/>
<dbReference type="STRING" id="1160718.SU9_33533"/>
<accession>J1RVG7</accession>
<evidence type="ECO:0000256" key="3">
    <source>
        <dbReference type="ARBA" id="ARBA00022603"/>
    </source>
</evidence>